<dbReference type="SUPFAM" id="SSF57889">
    <property type="entry name" value="Cysteine-rich domain"/>
    <property type="match status" value="1"/>
</dbReference>
<reference evidence="3" key="2">
    <citation type="submission" date="2021-01" db="UniProtKB">
        <authorList>
            <consortium name="EnsemblPlants"/>
        </authorList>
    </citation>
    <scope>IDENTIFICATION</scope>
</reference>
<dbReference type="InterPro" id="IPR052259">
    <property type="entry name" value="Nucleoredoxin-like"/>
</dbReference>
<dbReference type="Gene3D" id="3.40.30.10">
    <property type="entry name" value="Glutaredoxin"/>
    <property type="match status" value="1"/>
</dbReference>
<dbReference type="EnsemblPlants" id="QL03p060073:mrna">
    <property type="protein sequence ID" value="QL03p060073:mrna"/>
    <property type="gene ID" value="QL03p060073"/>
</dbReference>
<evidence type="ECO:0000313" key="4">
    <source>
        <dbReference type="Proteomes" id="UP000594261"/>
    </source>
</evidence>
<dbReference type="AlphaFoldDB" id="A0A7N2R1T3"/>
<dbReference type="Gramene" id="QL03p060073:mrna">
    <property type="protein sequence ID" value="QL03p060073:mrna"/>
    <property type="gene ID" value="QL03p060073"/>
</dbReference>
<keyword evidence="4" id="KW-1185">Reference proteome</keyword>
<proteinExistence type="predicted"/>
<keyword evidence="1" id="KW-0560">Oxidoreductase</keyword>
<sequence length="372" mass="42337">MQHKRAVSGVDHCTPHRCASSAGAGHTRAFKDVAKEDKSDTTDQSLRSALLSCSCDFLMSYNRKMLKKKEVNLEIVLVPLDVTYYDFKKHFGGTQWFSVPYKGKCREKLACYFNIPPETVQMVFGPDGKIVNSNAVSVIENYGYNNVFPFTSERYAEIAGMVRARVEACTLESVFISWEKDFVINKDGAKAKDDAFEVTHILDERGYNFHELFSRVPWLGLPCGDRRINLAQLAFQIERRDFPAVIALGPTGNLIKRKAKDVILLYDADAYPFTDEHILEVETQTEEMAMDWPRKVKHPLHVNYDLVLQNIKLYACRKCSFGGVLWTYCCQGCNYKYHPNCAIGEDIGAQKFELPCKNYMYGPGNGRPCMMD</sequence>
<reference evidence="3 4" key="1">
    <citation type="journal article" date="2016" name="G3 (Bethesda)">
        <title>First Draft Assembly and Annotation of the Genome of a California Endemic Oak Quercus lobata Nee (Fagaceae).</title>
        <authorList>
            <person name="Sork V.L."/>
            <person name="Fitz-Gibbon S.T."/>
            <person name="Puiu D."/>
            <person name="Crepeau M."/>
            <person name="Gugger P.F."/>
            <person name="Sherman R."/>
            <person name="Stevens K."/>
            <person name="Langley C.H."/>
            <person name="Pellegrini M."/>
            <person name="Salzberg S.L."/>
        </authorList>
    </citation>
    <scope>NUCLEOTIDE SEQUENCE [LARGE SCALE GENOMIC DNA]</scope>
    <source>
        <strain evidence="3 4">cv. SW786</strain>
    </source>
</reference>
<evidence type="ECO:0000256" key="1">
    <source>
        <dbReference type="ARBA" id="ARBA00023002"/>
    </source>
</evidence>
<dbReference type="RefSeq" id="XP_030959211.1">
    <property type="nucleotide sequence ID" value="XM_031103351.1"/>
</dbReference>
<dbReference type="GO" id="GO:0016491">
    <property type="term" value="F:oxidoreductase activity"/>
    <property type="evidence" value="ECO:0007669"/>
    <property type="project" value="UniProtKB-KW"/>
</dbReference>
<dbReference type="InterPro" id="IPR046349">
    <property type="entry name" value="C1-like_sf"/>
</dbReference>
<organism evidence="3 4">
    <name type="scientific">Quercus lobata</name>
    <name type="common">Valley oak</name>
    <dbReference type="NCBI Taxonomy" id="97700"/>
    <lineage>
        <taxon>Eukaryota</taxon>
        <taxon>Viridiplantae</taxon>
        <taxon>Streptophyta</taxon>
        <taxon>Embryophyta</taxon>
        <taxon>Tracheophyta</taxon>
        <taxon>Spermatophyta</taxon>
        <taxon>Magnoliopsida</taxon>
        <taxon>eudicotyledons</taxon>
        <taxon>Gunneridae</taxon>
        <taxon>Pentapetalae</taxon>
        <taxon>rosids</taxon>
        <taxon>fabids</taxon>
        <taxon>Fagales</taxon>
        <taxon>Fagaceae</taxon>
        <taxon>Quercus</taxon>
    </lineage>
</organism>
<dbReference type="OMA" id="AFEVTHI"/>
<keyword evidence="2" id="KW-0520">NAD</keyword>
<dbReference type="GeneID" id="115981182"/>
<dbReference type="KEGG" id="qlo:115981182"/>
<name>A0A7N2R1T3_QUELO</name>
<evidence type="ECO:0000256" key="2">
    <source>
        <dbReference type="ARBA" id="ARBA00023027"/>
    </source>
</evidence>
<dbReference type="PANTHER" id="PTHR13871:SF96">
    <property type="entry name" value="THIOREDOXIN DOMAIN-CONTAINING PROTEIN"/>
    <property type="match status" value="1"/>
</dbReference>
<accession>A0A7N2R1T3</accession>
<dbReference type="InParanoid" id="A0A7N2R1T3"/>
<gene>
    <name evidence="3" type="primary">LOC115981182</name>
</gene>
<dbReference type="Proteomes" id="UP000594261">
    <property type="component" value="Chromosome 3"/>
</dbReference>
<protein>
    <submittedName>
        <fullName evidence="3">Uncharacterized protein</fullName>
    </submittedName>
</protein>
<dbReference type="EMBL" id="LRBV02000003">
    <property type="status" value="NOT_ANNOTATED_CDS"/>
    <property type="molecule type" value="Genomic_DNA"/>
</dbReference>
<evidence type="ECO:0000313" key="3">
    <source>
        <dbReference type="EnsemblPlants" id="QL03p060073:mrna"/>
    </source>
</evidence>
<dbReference type="OrthoDB" id="409136at2759"/>
<dbReference type="PANTHER" id="PTHR13871">
    <property type="entry name" value="THIOREDOXIN"/>
    <property type="match status" value="1"/>
</dbReference>